<evidence type="ECO:0000256" key="9">
    <source>
        <dbReference type="ARBA" id="ARBA00023270"/>
    </source>
</evidence>
<comment type="catalytic activity">
    <reaction evidence="10 11">
        <text>D-sedoheptulose 7-phosphate + D-glyceraldehyde 3-phosphate = D-erythrose 4-phosphate + beta-D-fructose 6-phosphate</text>
        <dbReference type="Rhea" id="RHEA:17053"/>
        <dbReference type="ChEBI" id="CHEBI:16897"/>
        <dbReference type="ChEBI" id="CHEBI:57483"/>
        <dbReference type="ChEBI" id="CHEBI:57634"/>
        <dbReference type="ChEBI" id="CHEBI:59776"/>
        <dbReference type="EC" id="2.2.1.2"/>
    </reaction>
</comment>
<dbReference type="CDD" id="cd00955">
    <property type="entry name" value="Transaldolase_like"/>
    <property type="match status" value="1"/>
</dbReference>
<dbReference type="GO" id="GO:0005737">
    <property type="term" value="C:cytoplasm"/>
    <property type="evidence" value="ECO:0007669"/>
    <property type="project" value="UniProtKB-SubCell"/>
</dbReference>
<evidence type="ECO:0000256" key="10">
    <source>
        <dbReference type="ARBA" id="ARBA00048810"/>
    </source>
</evidence>
<comment type="subcellular location">
    <subcellularLocation>
        <location evidence="2 11">Cytoplasm</location>
    </subcellularLocation>
</comment>
<protein>
    <recommendedName>
        <fullName evidence="5 11">Transaldolase</fullName>
        <ecNumber evidence="5 11">2.2.1.2</ecNumber>
    </recommendedName>
</protein>
<dbReference type="AlphaFoldDB" id="A0AAU1HTU5"/>
<accession>A0AAU1HTU5</accession>
<evidence type="ECO:0000256" key="11">
    <source>
        <dbReference type="HAMAP-Rule" id="MF_00493"/>
    </source>
</evidence>
<keyword evidence="9 11" id="KW-0704">Schiff base</keyword>
<dbReference type="InterPro" id="IPR013785">
    <property type="entry name" value="Aldolase_TIM"/>
</dbReference>
<organism evidence="12">
    <name type="scientific">Streptomyces sp. NBC_00180</name>
    <dbReference type="NCBI Taxonomy" id="2903632"/>
    <lineage>
        <taxon>Bacteria</taxon>
        <taxon>Bacillati</taxon>
        <taxon>Actinomycetota</taxon>
        <taxon>Actinomycetes</taxon>
        <taxon>Kitasatosporales</taxon>
        <taxon>Streptomycetaceae</taxon>
        <taxon>Streptomyces</taxon>
    </lineage>
</organism>
<dbReference type="InterPro" id="IPR004732">
    <property type="entry name" value="Transaldolase_2"/>
</dbReference>
<reference evidence="12" key="1">
    <citation type="submission" date="2022-10" db="EMBL/GenBank/DDBJ databases">
        <title>The complete genomes of actinobacterial strains from the NBC collection.</title>
        <authorList>
            <person name="Joergensen T.S."/>
            <person name="Alvarez Arevalo M."/>
            <person name="Sterndorff E.B."/>
            <person name="Faurdal D."/>
            <person name="Vuksanovic O."/>
            <person name="Mourched A.-S."/>
            <person name="Charusanti P."/>
            <person name="Shaw S."/>
            <person name="Blin K."/>
            <person name="Weber T."/>
        </authorList>
    </citation>
    <scope>NUCLEOTIDE SEQUENCE</scope>
    <source>
        <strain evidence="12">NBC 00180</strain>
    </source>
</reference>
<evidence type="ECO:0000256" key="6">
    <source>
        <dbReference type="ARBA" id="ARBA00022490"/>
    </source>
</evidence>
<proteinExistence type="inferred from homology"/>
<comment type="function">
    <text evidence="1 11">Transaldolase is important for the balance of metabolites in the pentose-phosphate pathway.</text>
</comment>
<dbReference type="GO" id="GO:0005975">
    <property type="term" value="P:carbohydrate metabolic process"/>
    <property type="evidence" value="ECO:0007669"/>
    <property type="project" value="InterPro"/>
</dbReference>
<comment type="similarity">
    <text evidence="4 11">Belongs to the transaldolase family. Type 2 subfamily.</text>
</comment>
<dbReference type="SUPFAM" id="SSF51569">
    <property type="entry name" value="Aldolase"/>
    <property type="match status" value="1"/>
</dbReference>
<dbReference type="NCBIfam" id="NF002881">
    <property type="entry name" value="PRK03343.1"/>
    <property type="match status" value="1"/>
</dbReference>
<evidence type="ECO:0000256" key="8">
    <source>
        <dbReference type="ARBA" id="ARBA00023126"/>
    </source>
</evidence>
<name>A0AAU1HTU5_9ACTN</name>
<feature type="active site" description="Schiff-base intermediate with substrate" evidence="11">
    <location>
        <position position="150"/>
    </location>
</feature>
<dbReference type="Pfam" id="PF00923">
    <property type="entry name" value="TAL_FSA"/>
    <property type="match status" value="1"/>
</dbReference>
<dbReference type="InterPro" id="IPR018225">
    <property type="entry name" value="Transaldolase_AS"/>
</dbReference>
<evidence type="ECO:0000256" key="3">
    <source>
        <dbReference type="ARBA" id="ARBA00004857"/>
    </source>
</evidence>
<dbReference type="Gene3D" id="3.20.20.70">
    <property type="entry name" value="Aldolase class I"/>
    <property type="match status" value="1"/>
</dbReference>
<dbReference type="PROSITE" id="PS01054">
    <property type="entry name" value="TRANSALDOLASE_1"/>
    <property type="match status" value="1"/>
</dbReference>
<dbReference type="PROSITE" id="PS00958">
    <property type="entry name" value="TRANSALDOLASE_2"/>
    <property type="match status" value="1"/>
</dbReference>
<evidence type="ECO:0000256" key="4">
    <source>
        <dbReference type="ARBA" id="ARBA00008426"/>
    </source>
</evidence>
<evidence type="ECO:0000256" key="2">
    <source>
        <dbReference type="ARBA" id="ARBA00004496"/>
    </source>
</evidence>
<dbReference type="HAMAP" id="MF_00493">
    <property type="entry name" value="Transaldolase_2"/>
    <property type="match status" value="1"/>
</dbReference>
<keyword evidence="6 11" id="KW-0963">Cytoplasm</keyword>
<evidence type="ECO:0000256" key="7">
    <source>
        <dbReference type="ARBA" id="ARBA00022679"/>
    </source>
</evidence>
<keyword evidence="7 11" id="KW-0808">Transferase</keyword>
<gene>
    <name evidence="11 12" type="primary">tal</name>
    <name evidence="12" type="ORF">OG477_05565</name>
</gene>
<dbReference type="GO" id="GO:0006098">
    <property type="term" value="P:pentose-phosphate shunt"/>
    <property type="evidence" value="ECO:0007669"/>
    <property type="project" value="UniProtKB-UniRule"/>
</dbReference>
<dbReference type="PANTHER" id="PTHR10683">
    <property type="entry name" value="TRANSALDOLASE"/>
    <property type="match status" value="1"/>
</dbReference>
<dbReference type="EMBL" id="CP108140">
    <property type="protein sequence ID" value="WTP84857.1"/>
    <property type="molecule type" value="Genomic_DNA"/>
</dbReference>
<dbReference type="NCBIfam" id="TIGR00876">
    <property type="entry name" value="tal_mycobact"/>
    <property type="match status" value="1"/>
</dbReference>
<dbReference type="InterPro" id="IPR001585">
    <property type="entry name" value="TAL/FSA"/>
</dbReference>
<evidence type="ECO:0000313" key="12">
    <source>
        <dbReference type="EMBL" id="WTP84857.1"/>
    </source>
</evidence>
<evidence type="ECO:0000256" key="1">
    <source>
        <dbReference type="ARBA" id="ARBA00003518"/>
    </source>
</evidence>
<dbReference type="PANTHER" id="PTHR10683:SF31">
    <property type="entry name" value="TRANSALDOLASE"/>
    <property type="match status" value="1"/>
</dbReference>
<sequence length="382" mass="40445">MNTVSTEATATAGALKRLSDEGVSIWLDDLSRKRIESGNLAELIANKNVVGVTTNPSIFQAAIGSGEGYDEQLADLAVRGVTVDEAVRMMTTADVRAAADILRPVYDATEGRDGRVSIEVDPRLAHDTTATIAEARQLAWLVDRPNVMIKIPATEAGLPAITEVIAQGISVNVTLIFSLERYREVMDAYIAGLEKAAAKGLDLSAIHSVASFFVSRVDSEIDKRLAAIGTDPALALKGRAALANARLAYEAYEHVFSGDRWTALGGARANKQRPLWASTGVKDPAYKDTLYVDELVAPGTVNTMPEATLNATADHGGITGDTVSGGYAQARADLAAVEALGISYDEVVTRLEDEGVAKFEVAWQDLLDAVQKSLGSKGADAA</sequence>
<evidence type="ECO:0000256" key="5">
    <source>
        <dbReference type="ARBA" id="ARBA00013151"/>
    </source>
</evidence>
<dbReference type="PIRSF" id="PIRSF036915">
    <property type="entry name" value="Trnald_Bac_Plnt"/>
    <property type="match status" value="1"/>
</dbReference>
<comment type="pathway">
    <text evidence="3 11">Carbohydrate degradation; pentose phosphate pathway; D-glyceraldehyde 3-phosphate and beta-D-fructose 6-phosphate from D-ribose 5-phosphate and D-xylulose 5-phosphate (non-oxidative stage): step 2/3.</text>
</comment>
<keyword evidence="8 11" id="KW-0570">Pentose shunt</keyword>
<dbReference type="GO" id="GO:0004801">
    <property type="term" value="F:transaldolase activity"/>
    <property type="evidence" value="ECO:0007669"/>
    <property type="project" value="UniProtKB-UniRule"/>
</dbReference>
<dbReference type="EC" id="2.2.1.2" evidence="5 11"/>